<dbReference type="AlphaFoldDB" id="A0A645FQJ0"/>
<gene>
    <name evidence="4" type="primary">coaE_48</name>
    <name evidence="4" type="ORF">SDC9_164042</name>
</gene>
<keyword evidence="2" id="KW-0067">ATP-binding</keyword>
<evidence type="ECO:0000256" key="2">
    <source>
        <dbReference type="ARBA" id="ARBA00022840"/>
    </source>
</evidence>
<dbReference type="EMBL" id="VSSQ01063695">
    <property type="protein sequence ID" value="MPN16697.1"/>
    <property type="molecule type" value="Genomic_DNA"/>
</dbReference>
<dbReference type="Gene3D" id="3.40.50.300">
    <property type="entry name" value="P-loop containing nucleotide triphosphate hydrolases"/>
    <property type="match status" value="1"/>
</dbReference>
<dbReference type="PANTHER" id="PTHR10695">
    <property type="entry name" value="DEPHOSPHO-COA KINASE-RELATED"/>
    <property type="match status" value="1"/>
</dbReference>
<keyword evidence="4" id="KW-0418">Kinase</keyword>
<dbReference type="GO" id="GO:0004140">
    <property type="term" value="F:dephospho-CoA kinase activity"/>
    <property type="evidence" value="ECO:0007669"/>
    <property type="project" value="UniProtKB-EC"/>
</dbReference>
<dbReference type="Pfam" id="PF01121">
    <property type="entry name" value="CoaE"/>
    <property type="match status" value="1"/>
</dbReference>
<evidence type="ECO:0000256" key="3">
    <source>
        <dbReference type="SAM" id="MobiDB-lite"/>
    </source>
</evidence>
<protein>
    <submittedName>
        <fullName evidence="4">Dephospho-CoA kinase</fullName>
        <ecNumber evidence="4">2.7.1.24</ecNumber>
    </submittedName>
</protein>
<proteinExistence type="predicted"/>
<dbReference type="GO" id="GO:0015937">
    <property type="term" value="P:coenzyme A biosynthetic process"/>
    <property type="evidence" value="ECO:0007669"/>
    <property type="project" value="InterPro"/>
</dbReference>
<keyword evidence="4" id="KW-0808">Transferase</keyword>
<organism evidence="4">
    <name type="scientific">bioreactor metagenome</name>
    <dbReference type="NCBI Taxonomy" id="1076179"/>
    <lineage>
        <taxon>unclassified sequences</taxon>
        <taxon>metagenomes</taxon>
        <taxon>ecological metagenomes</taxon>
    </lineage>
</organism>
<dbReference type="PROSITE" id="PS51219">
    <property type="entry name" value="DPCK"/>
    <property type="match status" value="1"/>
</dbReference>
<dbReference type="CDD" id="cd02022">
    <property type="entry name" value="DPCK"/>
    <property type="match status" value="1"/>
</dbReference>
<dbReference type="SUPFAM" id="SSF52540">
    <property type="entry name" value="P-loop containing nucleoside triphosphate hydrolases"/>
    <property type="match status" value="1"/>
</dbReference>
<reference evidence="4" key="1">
    <citation type="submission" date="2019-08" db="EMBL/GenBank/DDBJ databases">
        <authorList>
            <person name="Kucharzyk K."/>
            <person name="Murdoch R.W."/>
            <person name="Higgins S."/>
            <person name="Loffler F."/>
        </authorList>
    </citation>
    <scope>NUCLEOTIDE SEQUENCE</scope>
</reference>
<evidence type="ECO:0000256" key="1">
    <source>
        <dbReference type="ARBA" id="ARBA00022741"/>
    </source>
</evidence>
<sequence>MAKIKLNFGDECFDENGTLIRKKLGNIVFSNQEKKSKLEEIILPYIIKDIFAKVKEYADKGIDLCVLDAPTLIENNLHFHMNAIILVTVGRELQLKRVMERDSLSLKEATLRVDAQMREEHKLKYADFVIKNDGTKEHTKKQLEEILILVDNFRGKDGEKKEPYKLNSTNSSAGYGN</sequence>
<feature type="compositionally biased region" description="Polar residues" evidence="3">
    <location>
        <begin position="166"/>
        <end position="177"/>
    </location>
</feature>
<dbReference type="InterPro" id="IPR001977">
    <property type="entry name" value="Depp_CoAkinase"/>
</dbReference>
<dbReference type="PANTHER" id="PTHR10695:SF46">
    <property type="entry name" value="BIFUNCTIONAL COENZYME A SYNTHASE-RELATED"/>
    <property type="match status" value="1"/>
</dbReference>
<feature type="region of interest" description="Disordered" evidence="3">
    <location>
        <begin position="157"/>
        <end position="177"/>
    </location>
</feature>
<dbReference type="GO" id="GO:0005524">
    <property type="term" value="F:ATP binding"/>
    <property type="evidence" value="ECO:0007669"/>
    <property type="project" value="UniProtKB-KW"/>
</dbReference>
<comment type="caution">
    <text evidence="4">The sequence shown here is derived from an EMBL/GenBank/DDBJ whole genome shotgun (WGS) entry which is preliminary data.</text>
</comment>
<dbReference type="EC" id="2.7.1.24" evidence="4"/>
<evidence type="ECO:0000313" key="4">
    <source>
        <dbReference type="EMBL" id="MPN16697.1"/>
    </source>
</evidence>
<dbReference type="NCBIfam" id="TIGR00152">
    <property type="entry name" value="dephospho-CoA kinase"/>
    <property type="match status" value="1"/>
</dbReference>
<keyword evidence="1" id="KW-0547">Nucleotide-binding</keyword>
<name>A0A645FQJ0_9ZZZZ</name>
<dbReference type="InterPro" id="IPR027417">
    <property type="entry name" value="P-loop_NTPase"/>
</dbReference>
<accession>A0A645FQJ0</accession>